<evidence type="ECO:0000313" key="2">
    <source>
        <dbReference type="EMBL" id="MFC5711716.1"/>
    </source>
</evidence>
<name>A0ABW0YJ64_9BACI</name>
<evidence type="ECO:0000256" key="1">
    <source>
        <dbReference type="SAM" id="Phobius"/>
    </source>
</evidence>
<organism evidence="2 3">
    <name type="scientific">Thalassorhabdus alkalitolerans</name>
    <dbReference type="NCBI Taxonomy" id="2282697"/>
    <lineage>
        <taxon>Bacteria</taxon>
        <taxon>Bacillati</taxon>
        <taxon>Bacillota</taxon>
        <taxon>Bacilli</taxon>
        <taxon>Bacillales</taxon>
        <taxon>Bacillaceae</taxon>
        <taxon>Thalassorhabdus</taxon>
    </lineage>
</organism>
<accession>A0ABW0YJ64</accession>
<sequence length="221" mass="24267">MKVHILFPFALLILFLSGCAKHEMVLDLKEDDSAQFEMSVSVDTTQVPFGESELRREIAEASQEAEEEGFTVQVIDEETEAGLIVSRTIEDVTQLEADDLLDDAAEFIEVQALDDHTRVLNIQFTGEEDEMAAAMLDSSLVVHFPSVPVSHNAHSEDGQTLTWYIDVAEGTEVHAEYETGGSTSMLLIAGIIAILLGGIAVLLLKRKKPRKDEAQPPKQTA</sequence>
<keyword evidence="1" id="KW-0472">Membrane</keyword>
<comment type="caution">
    <text evidence="2">The sequence shown here is derived from an EMBL/GenBank/DDBJ whole genome shotgun (WGS) entry which is preliminary data.</text>
</comment>
<dbReference type="Proteomes" id="UP001596142">
    <property type="component" value="Unassembled WGS sequence"/>
</dbReference>
<proteinExistence type="predicted"/>
<dbReference type="RefSeq" id="WP_385938366.1">
    <property type="nucleotide sequence ID" value="NZ_JBHSOZ010000003.1"/>
</dbReference>
<feature type="transmembrane region" description="Helical" evidence="1">
    <location>
        <begin position="185"/>
        <end position="204"/>
    </location>
</feature>
<keyword evidence="1" id="KW-1133">Transmembrane helix</keyword>
<keyword evidence="1" id="KW-0812">Transmembrane</keyword>
<evidence type="ECO:0000313" key="3">
    <source>
        <dbReference type="Proteomes" id="UP001596142"/>
    </source>
</evidence>
<reference evidence="3" key="1">
    <citation type="journal article" date="2019" name="Int. J. Syst. Evol. Microbiol.">
        <title>The Global Catalogue of Microorganisms (GCM) 10K type strain sequencing project: providing services to taxonomists for standard genome sequencing and annotation.</title>
        <authorList>
            <consortium name="The Broad Institute Genomics Platform"/>
            <consortium name="The Broad Institute Genome Sequencing Center for Infectious Disease"/>
            <person name="Wu L."/>
            <person name="Ma J."/>
        </authorList>
    </citation>
    <scope>NUCLEOTIDE SEQUENCE [LARGE SCALE GENOMIC DNA]</scope>
    <source>
        <strain evidence="3">CECT 7184</strain>
    </source>
</reference>
<gene>
    <name evidence="2" type="ORF">ACFPU1_02865</name>
</gene>
<protein>
    <submittedName>
        <fullName evidence="2">LPXTG cell wall anchor domain-containing protein</fullName>
    </submittedName>
</protein>
<dbReference type="NCBIfam" id="TIGR01167">
    <property type="entry name" value="LPXTG_anchor"/>
    <property type="match status" value="1"/>
</dbReference>
<dbReference type="PROSITE" id="PS51257">
    <property type="entry name" value="PROKAR_LIPOPROTEIN"/>
    <property type="match status" value="1"/>
</dbReference>
<keyword evidence="3" id="KW-1185">Reference proteome</keyword>
<dbReference type="EMBL" id="JBHSOZ010000003">
    <property type="protein sequence ID" value="MFC5711716.1"/>
    <property type="molecule type" value="Genomic_DNA"/>
</dbReference>